<keyword evidence="3" id="KW-0723">Serine/threonine-protein kinase</keyword>
<dbReference type="PROSITE" id="PS50011">
    <property type="entry name" value="PROTEIN_KINASE_DOM"/>
    <property type="match status" value="1"/>
</dbReference>
<dbReference type="PROSITE" id="PS00107">
    <property type="entry name" value="PROTEIN_KINASE_ATP"/>
    <property type="match status" value="1"/>
</dbReference>
<dbReference type="SUPFAM" id="SSF56436">
    <property type="entry name" value="C-type lectin-like"/>
    <property type="match status" value="1"/>
</dbReference>
<dbReference type="RefSeq" id="WP_190445905.1">
    <property type="nucleotide sequence ID" value="NZ_CAWNJS010000001.1"/>
</dbReference>
<dbReference type="InterPro" id="IPR011009">
    <property type="entry name" value="Kinase-like_dom_sf"/>
</dbReference>
<reference evidence="3 4" key="1">
    <citation type="submission" date="2017-06" db="EMBL/GenBank/DDBJ databases">
        <title>Genome sequencing of cyanobaciteial culture collection at National Institute for Environmental Studies (NIES).</title>
        <authorList>
            <person name="Hirose Y."/>
            <person name="Shimura Y."/>
            <person name="Fujisawa T."/>
            <person name="Nakamura Y."/>
            <person name="Kawachi M."/>
        </authorList>
    </citation>
    <scope>NUCLEOTIDE SEQUENCE [LARGE SCALE GENOMIC DNA]</scope>
    <source>
        <strain evidence="3 4">NIES-37</strain>
    </source>
</reference>
<dbReference type="Gene3D" id="3.90.1580.10">
    <property type="entry name" value="paralog of FGE (formylglycine-generating enzyme)"/>
    <property type="match status" value="1"/>
</dbReference>
<dbReference type="InterPro" id="IPR016187">
    <property type="entry name" value="CTDL_fold"/>
</dbReference>
<keyword evidence="3" id="KW-0808">Transferase</keyword>
<dbReference type="PANTHER" id="PTHR23150:SF19">
    <property type="entry name" value="FORMYLGLYCINE-GENERATING ENZYME"/>
    <property type="match status" value="1"/>
</dbReference>
<dbReference type="Pfam" id="PF03781">
    <property type="entry name" value="FGE-sulfatase"/>
    <property type="match status" value="1"/>
</dbReference>
<dbReference type="EMBL" id="AP018248">
    <property type="protein sequence ID" value="BAY96705.1"/>
    <property type="molecule type" value="Genomic_DNA"/>
</dbReference>
<dbReference type="GO" id="GO:0120147">
    <property type="term" value="F:formylglycine-generating oxidase activity"/>
    <property type="evidence" value="ECO:0007669"/>
    <property type="project" value="TreeGrafter"/>
</dbReference>
<dbReference type="Pfam" id="PF00069">
    <property type="entry name" value="Pkinase"/>
    <property type="match status" value="1"/>
</dbReference>
<keyword evidence="3" id="KW-0418">Kinase</keyword>
<dbReference type="AlphaFoldDB" id="A0A1Z4MTA3"/>
<dbReference type="Proteomes" id="UP000218785">
    <property type="component" value="Chromosome"/>
</dbReference>
<name>A0A1Z4MTA3_9CYAN</name>
<feature type="domain" description="Protein kinase" evidence="2">
    <location>
        <begin position="8"/>
        <end position="264"/>
    </location>
</feature>
<evidence type="ECO:0000313" key="3">
    <source>
        <dbReference type="EMBL" id="BAY96705.1"/>
    </source>
</evidence>
<proteinExistence type="predicted"/>
<dbReference type="PANTHER" id="PTHR23150">
    <property type="entry name" value="SULFATASE MODIFYING FACTOR 1, 2"/>
    <property type="match status" value="1"/>
</dbReference>
<dbReference type="InterPro" id="IPR042095">
    <property type="entry name" value="SUMF_sf"/>
</dbReference>
<keyword evidence="4" id="KW-1185">Reference proteome</keyword>
<keyword evidence="1" id="KW-0547">Nucleotide-binding</keyword>
<dbReference type="SMART" id="SM00220">
    <property type="entry name" value="S_TKc"/>
    <property type="match status" value="1"/>
</dbReference>
<dbReference type="CDD" id="cd14014">
    <property type="entry name" value="STKc_PknB_like"/>
    <property type="match status" value="1"/>
</dbReference>
<evidence type="ECO:0000313" key="4">
    <source>
        <dbReference type="Proteomes" id="UP000218785"/>
    </source>
</evidence>
<accession>A0A1Z4MTA3</accession>
<dbReference type="InterPro" id="IPR017441">
    <property type="entry name" value="Protein_kinase_ATP_BS"/>
</dbReference>
<feature type="binding site" evidence="1">
    <location>
        <position position="39"/>
    </location>
    <ligand>
        <name>ATP</name>
        <dbReference type="ChEBI" id="CHEBI:30616"/>
    </ligand>
</feature>
<gene>
    <name evidence="3" type="ORF">NIES37_06400</name>
</gene>
<dbReference type="SUPFAM" id="SSF56112">
    <property type="entry name" value="Protein kinase-like (PK-like)"/>
    <property type="match status" value="1"/>
</dbReference>
<dbReference type="InterPro" id="IPR051043">
    <property type="entry name" value="Sulfatase_Mod_Factor_Kinase"/>
</dbReference>
<dbReference type="GO" id="GO:0004674">
    <property type="term" value="F:protein serine/threonine kinase activity"/>
    <property type="evidence" value="ECO:0007669"/>
    <property type="project" value="UniProtKB-KW"/>
</dbReference>
<dbReference type="InterPro" id="IPR000719">
    <property type="entry name" value="Prot_kinase_dom"/>
</dbReference>
<organism evidence="3 4">
    <name type="scientific">Tolypothrix tenuis PCC 7101</name>
    <dbReference type="NCBI Taxonomy" id="231146"/>
    <lineage>
        <taxon>Bacteria</taxon>
        <taxon>Bacillati</taxon>
        <taxon>Cyanobacteriota</taxon>
        <taxon>Cyanophyceae</taxon>
        <taxon>Nostocales</taxon>
        <taxon>Tolypothrichaceae</taxon>
        <taxon>Tolypothrix</taxon>
    </lineage>
</organism>
<dbReference type="Gene3D" id="1.10.510.10">
    <property type="entry name" value="Transferase(Phosphotransferase) domain 1"/>
    <property type="match status" value="1"/>
</dbReference>
<evidence type="ECO:0000259" key="2">
    <source>
        <dbReference type="PROSITE" id="PS50011"/>
    </source>
</evidence>
<evidence type="ECO:0000256" key="1">
    <source>
        <dbReference type="PROSITE-ProRule" id="PRU10141"/>
    </source>
</evidence>
<dbReference type="InterPro" id="IPR005532">
    <property type="entry name" value="SUMF_dom"/>
</dbReference>
<keyword evidence="1" id="KW-0067">ATP-binding</keyword>
<sequence>MNTLAGRYEIIRKLGEGGFGATFLARDNLQPSKPLCVVKQLLPNQSHPRVVQFFDKEAAILERLGKHPQVPQLLAHFNENQNLYIVQEFIEGQDLSKEIIPGKPLSEGYATKLLQDVLEILSFVHNQGVIHRDIKPQNLMRRHQDGKIFLIDFGAVKELGTLMVNTQGEVKSSIIIGTPGYMPYEQNSGKPCLGSDVYALGMTIIQALTGVSPFELQEDPLTGEIIWRHLAQVNDHLAEVLTKMVRRHFSLRYANATEALQALTSASSSPVAPTIIFNPAQEVYFQEATIRAQQGQGNFSVFALRILESKRIELGLSEDEARQIHEQVLQPYREYQRKLRDYEQALIDAIKQQYPFNQATQKDLQEYQQYLGLRNEDIAAIEARVFPQKPQPIPSSTPVSVQKSPSPVQILTQPFEFEFATPIVKSTGFWGRGKVHEIKCSRGRAEFFTESLGNVVVLDMVAIPGGQFLMGSPKKEQGRNDFESPQHTVTIQPFFMGKFPVTQSQWKAVTALPKVKIDLKPDPSSFKGANRPVEQVSWDDAVEFCARLSKETGKIYRLPTEAEWEYACRAGTTTPYYFGETITKDVANYQGIVGGTTDVENYPANPFGLFDICGNVWEWCKDEWHGNYTNAPADGSAWSIENDNQKVLRGGSWFYFPGYCRSAYRYRFGRDDRSNNVGFRVVVFAGRAF</sequence>
<dbReference type="KEGG" id="ttq:NIES37_06400"/>
<protein>
    <submittedName>
        <fullName evidence="3">Serine/threonine protein kinase</fullName>
    </submittedName>
</protein>
<dbReference type="GO" id="GO:0005524">
    <property type="term" value="F:ATP binding"/>
    <property type="evidence" value="ECO:0007669"/>
    <property type="project" value="UniProtKB-UniRule"/>
</dbReference>